<keyword evidence="2" id="KW-1133">Transmembrane helix</keyword>
<dbReference type="RefSeq" id="WP_055057284.1">
    <property type="nucleotide sequence ID" value="NZ_CYZP01000002.1"/>
</dbReference>
<sequence length="489" mass="57067">MLKVLLYGLATFMETGIGVWIFGQMFPKRSMETEKDKTVWKIILIILLYFTAYSFCGSYLENNIETKKTILIILLVLVGICLIPDCVVRLKRIRNFQSVLFFVMIVVLVTCQYWTAYISGNVIVFGNLYLPIFLTIFFRCTFIQSYIWEFLYLTNIGLLKLLYIITVCVIKKRKIGEYIYFQNMHSYSSGIYLLVISVVIILLLKLFRVNKYAGDIFRGNQKFFYGFALVEYILLYFLLSIQNKILKIENLVITIVVVSGIAVVLMILFMFFFVKSVNIEKNILEVKNRAVEQQYQELEDAYQKYRCIIHDQKHMLSFIQECIENKDLNGIAAYVADNQKKFRDEEKKFWTGIDVLDKTITMKKRKMDALDINFELDASVDDTIINTTDLVIILSNLFDNAIDAAVKSKEKKICLRIKNINDVLMMKMWNTSTRIPDVKRGKFVTDKLEAEGHGWGIESVKRLVKRYDGNITFKYDSDFFQVIIILSKS</sequence>
<dbReference type="AlphaFoldDB" id="A0A173XCG3"/>
<evidence type="ECO:0000256" key="1">
    <source>
        <dbReference type="SAM" id="Coils"/>
    </source>
</evidence>
<dbReference type="PANTHER" id="PTHR40448">
    <property type="entry name" value="TWO-COMPONENT SENSOR HISTIDINE KINASE"/>
    <property type="match status" value="1"/>
</dbReference>
<feature type="transmembrane region" description="Helical" evidence="2">
    <location>
        <begin position="191"/>
        <end position="210"/>
    </location>
</feature>
<feature type="transmembrane region" description="Helical" evidence="2">
    <location>
        <begin position="70"/>
        <end position="88"/>
    </location>
</feature>
<dbReference type="SUPFAM" id="SSF55874">
    <property type="entry name" value="ATPase domain of HSP90 chaperone/DNA topoisomerase II/histidine kinase"/>
    <property type="match status" value="1"/>
</dbReference>
<dbReference type="InterPro" id="IPR032834">
    <property type="entry name" value="NatK-like_C"/>
</dbReference>
<dbReference type="GO" id="GO:0042802">
    <property type="term" value="F:identical protein binding"/>
    <property type="evidence" value="ECO:0007669"/>
    <property type="project" value="TreeGrafter"/>
</dbReference>
<name>A0A173XCG3_9FIRM</name>
<organism evidence="4 5">
    <name type="scientific">Blautia obeum</name>
    <dbReference type="NCBI Taxonomy" id="40520"/>
    <lineage>
        <taxon>Bacteria</taxon>
        <taxon>Bacillati</taxon>
        <taxon>Bacillota</taxon>
        <taxon>Clostridia</taxon>
        <taxon>Lachnospirales</taxon>
        <taxon>Lachnospiraceae</taxon>
        <taxon>Blautia</taxon>
    </lineage>
</organism>
<feature type="transmembrane region" description="Helical" evidence="2">
    <location>
        <begin position="6"/>
        <end position="26"/>
    </location>
</feature>
<accession>A0A173XCG3</accession>
<protein>
    <submittedName>
        <fullName evidence="4">Sensory histidine kinase DcuS</fullName>
    </submittedName>
</protein>
<feature type="domain" description="Sensor histidine kinase NatK-like C-terminal" evidence="3">
    <location>
        <begin position="386"/>
        <end position="485"/>
    </location>
</feature>
<evidence type="ECO:0000259" key="3">
    <source>
        <dbReference type="Pfam" id="PF14501"/>
    </source>
</evidence>
<evidence type="ECO:0000256" key="2">
    <source>
        <dbReference type="SAM" id="Phobius"/>
    </source>
</evidence>
<dbReference type="Gene3D" id="3.30.565.10">
    <property type="entry name" value="Histidine kinase-like ATPase, C-terminal domain"/>
    <property type="match status" value="1"/>
</dbReference>
<dbReference type="InterPro" id="IPR036890">
    <property type="entry name" value="HATPase_C_sf"/>
</dbReference>
<feature type="transmembrane region" description="Helical" evidence="2">
    <location>
        <begin position="251"/>
        <end position="274"/>
    </location>
</feature>
<evidence type="ECO:0000313" key="4">
    <source>
        <dbReference type="EMBL" id="CUN48345.1"/>
    </source>
</evidence>
<dbReference type="EMBL" id="CYZP01000002">
    <property type="protein sequence ID" value="CUN48345.1"/>
    <property type="molecule type" value="Genomic_DNA"/>
</dbReference>
<dbReference type="Proteomes" id="UP000095645">
    <property type="component" value="Unassembled WGS sequence"/>
</dbReference>
<proteinExistence type="predicted"/>
<keyword evidence="2" id="KW-0472">Membrane</keyword>
<keyword evidence="4" id="KW-0418">Kinase</keyword>
<feature type="transmembrane region" description="Helical" evidence="2">
    <location>
        <begin position="100"/>
        <end position="130"/>
    </location>
</feature>
<evidence type="ECO:0000313" key="5">
    <source>
        <dbReference type="Proteomes" id="UP000095645"/>
    </source>
</evidence>
<dbReference type="GO" id="GO:0016301">
    <property type="term" value="F:kinase activity"/>
    <property type="evidence" value="ECO:0007669"/>
    <property type="project" value="UniProtKB-KW"/>
</dbReference>
<dbReference type="PANTHER" id="PTHR40448:SF1">
    <property type="entry name" value="TWO-COMPONENT SENSOR HISTIDINE KINASE"/>
    <property type="match status" value="1"/>
</dbReference>
<feature type="transmembrane region" description="Helical" evidence="2">
    <location>
        <begin position="150"/>
        <end position="170"/>
    </location>
</feature>
<keyword evidence="1" id="KW-0175">Coiled coil</keyword>
<feature type="transmembrane region" description="Helical" evidence="2">
    <location>
        <begin position="222"/>
        <end position="239"/>
    </location>
</feature>
<keyword evidence="2" id="KW-0812">Transmembrane</keyword>
<gene>
    <name evidence="4" type="ORF">ERS852476_00248</name>
</gene>
<feature type="transmembrane region" description="Helical" evidence="2">
    <location>
        <begin position="38"/>
        <end position="55"/>
    </location>
</feature>
<dbReference type="Pfam" id="PF14501">
    <property type="entry name" value="HATPase_c_5"/>
    <property type="match status" value="1"/>
</dbReference>
<feature type="coiled-coil region" evidence="1">
    <location>
        <begin position="274"/>
        <end position="308"/>
    </location>
</feature>
<reference evidence="4 5" key="1">
    <citation type="submission" date="2015-09" db="EMBL/GenBank/DDBJ databases">
        <authorList>
            <consortium name="Pathogen Informatics"/>
        </authorList>
    </citation>
    <scope>NUCLEOTIDE SEQUENCE [LARGE SCALE GENOMIC DNA]</scope>
    <source>
        <strain evidence="4 5">2789STDY5834861</strain>
    </source>
</reference>
<keyword evidence="4" id="KW-0808">Transferase</keyword>